<accession>A0A8H6NV21</accession>
<feature type="compositionally biased region" description="Basic and acidic residues" evidence="1">
    <location>
        <begin position="74"/>
        <end position="88"/>
    </location>
</feature>
<evidence type="ECO:0000256" key="2">
    <source>
        <dbReference type="SAM" id="SignalP"/>
    </source>
</evidence>
<dbReference type="AlphaFoldDB" id="A0A8H6NV21"/>
<feature type="region of interest" description="Disordered" evidence="1">
    <location>
        <begin position="59"/>
        <end position="156"/>
    </location>
</feature>
<feature type="compositionally biased region" description="Basic and acidic residues" evidence="1">
    <location>
        <begin position="138"/>
        <end position="156"/>
    </location>
</feature>
<evidence type="ECO:0000256" key="1">
    <source>
        <dbReference type="SAM" id="MobiDB-lite"/>
    </source>
</evidence>
<comment type="caution">
    <text evidence="3">The sequence shown here is derived from an EMBL/GenBank/DDBJ whole genome shotgun (WGS) entry which is preliminary data.</text>
</comment>
<keyword evidence="2" id="KW-0732">Signal</keyword>
<organism evidence="3 4">
    <name type="scientific">Colletotrichum musicola</name>
    <dbReference type="NCBI Taxonomy" id="2175873"/>
    <lineage>
        <taxon>Eukaryota</taxon>
        <taxon>Fungi</taxon>
        <taxon>Dikarya</taxon>
        <taxon>Ascomycota</taxon>
        <taxon>Pezizomycotina</taxon>
        <taxon>Sordariomycetes</taxon>
        <taxon>Hypocreomycetidae</taxon>
        <taxon>Glomerellales</taxon>
        <taxon>Glomerellaceae</taxon>
        <taxon>Colletotrichum</taxon>
        <taxon>Colletotrichum orchidearum species complex</taxon>
    </lineage>
</organism>
<protein>
    <submittedName>
        <fullName evidence="3">Uncharacterized protein</fullName>
    </submittedName>
</protein>
<feature type="chain" id="PRO_5034157774" evidence="2">
    <location>
        <begin position="24"/>
        <end position="334"/>
    </location>
</feature>
<sequence length="334" mass="35667">MQLKSATGLLLLALSGLSSTVLGRVIPSTDLDTGAVVPSVCRGYGSSCYQPWADTPAAGAVDKRTLPGRPGRGGSKDRGGGSGGDKDGGSNGGSQRGGGQRGDGQRGEGQRGGSGSSATFKGVLDPEPQGLNPGQRSAMEEFDRWDKSRTPDERGENNHWLFYTQLEKTDGKDDVMVQTFLNEFNRKDGQAKFRSDLGSPSGKDNTEITAMNKQYSSGYINDQVITGKAANWAVINTNWLIDGITSFAAARTAAQRGGDVRLILPTGKKVDADNSFFTNFEAYELTRPGSKVDRIIQYNGDSVESLSKEPIVIWKKGDAPIGKEANFDKGENFP</sequence>
<name>A0A8H6NV21_9PEZI</name>
<reference evidence="3" key="1">
    <citation type="journal article" date="2020" name="Phytopathology">
        <title>Genome Sequence Resources of Colletotrichum truncatum, C. plurivorum, C. musicola, and C. sojae: Four Species Pathogenic to Soybean (Glycine max).</title>
        <authorList>
            <person name="Rogerio F."/>
            <person name="Boufleur T.R."/>
            <person name="Ciampi-Guillardi M."/>
            <person name="Sukno S.A."/>
            <person name="Thon M.R."/>
            <person name="Massola Junior N.S."/>
            <person name="Baroncelli R."/>
        </authorList>
    </citation>
    <scope>NUCLEOTIDE SEQUENCE</scope>
    <source>
        <strain evidence="3">LFN0074</strain>
    </source>
</reference>
<evidence type="ECO:0000313" key="3">
    <source>
        <dbReference type="EMBL" id="KAF6843147.1"/>
    </source>
</evidence>
<evidence type="ECO:0000313" key="4">
    <source>
        <dbReference type="Proteomes" id="UP000639643"/>
    </source>
</evidence>
<dbReference type="Proteomes" id="UP000639643">
    <property type="component" value="Unassembled WGS sequence"/>
</dbReference>
<proteinExistence type="predicted"/>
<keyword evidence="4" id="KW-1185">Reference proteome</keyword>
<dbReference type="EMBL" id="WIGM01000049">
    <property type="protein sequence ID" value="KAF6843147.1"/>
    <property type="molecule type" value="Genomic_DNA"/>
</dbReference>
<gene>
    <name evidence="3" type="ORF">CMUS01_02360</name>
</gene>
<feature type="signal peptide" evidence="2">
    <location>
        <begin position="1"/>
        <end position="23"/>
    </location>
</feature>
<feature type="compositionally biased region" description="Gly residues" evidence="1">
    <location>
        <begin position="89"/>
        <end position="102"/>
    </location>
</feature>